<protein>
    <submittedName>
        <fullName evidence="2">Uncharacterized protein</fullName>
    </submittedName>
</protein>
<sequence length="204" mass="22165">MIKHVPELSSCNGIDFLNISSQCNKVFNTAYSPLIVALNVGSLKCVKLLIKAGAEVKGVGTVTPLTIAANNGLTDFYKCLLEAGADPDVRNDDDSMNTMNPADLKLEESKANKRNDYATAVKLYSMAADRCLDDATLYSTRSLCWLKMGEGDQALMDAGICKMKRLGWVKACYLQGSVQILLLTACSPGLGWIQPRRGSHHSQE</sequence>
<dbReference type="Gramene" id="TRITD1Av1G204330.1">
    <property type="protein sequence ID" value="TRITD1Av1G204330.1"/>
    <property type="gene ID" value="TRITD1Av1G204330"/>
</dbReference>
<dbReference type="Proteomes" id="UP000324705">
    <property type="component" value="Chromosome 1A"/>
</dbReference>
<proteinExistence type="predicted"/>
<dbReference type="InterPro" id="IPR011990">
    <property type="entry name" value="TPR-like_helical_dom_sf"/>
</dbReference>
<dbReference type="InterPro" id="IPR002110">
    <property type="entry name" value="Ankyrin_rpt"/>
</dbReference>
<dbReference type="SUPFAM" id="SSF48403">
    <property type="entry name" value="Ankyrin repeat"/>
    <property type="match status" value="1"/>
</dbReference>
<dbReference type="PROSITE" id="PS50297">
    <property type="entry name" value="ANK_REP_REGION"/>
    <property type="match status" value="2"/>
</dbReference>
<dbReference type="PROSITE" id="PS50088">
    <property type="entry name" value="ANK_REPEAT"/>
    <property type="match status" value="2"/>
</dbReference>
<feature type="repeat" description="ANK" evidence="1">
    <location>
        <begin position="60"/>
        <end position="92"/>
    </location>
</feature>
<evidence type="ECO:0000313" key="2">
    <source>
        <dbReference type="EMBL" id="VAH09894.1"/>
    </source>
</evidence>
<dbReference type="EMBL" id="LT934111">
    <property type="protein sequence ID" value="VAH09894.1"/>
    <property type="molecule type" value="Genomic_DNA"/>
</dbReference>
<accession>A0A9R0V2D5</accession>
<dbReference type="SUPFAM" id="SSF48452">
    <property type="entry name" value="TPR-like"/>
    <property type="match status" value="1"/>
</dbReference>
<dbReference type="SMART" id="SM00248">
    <property type="entry name" value="ANK"/>
    <property type="match status" value="2"/>
</dbReference>
<dbReference type="PANTHER" id="PTHR46224:SF48">
    <property type="entry name" value="OS02G0493050 PROTEIN"/>
    <property type="match status" value="1"/>
</dbReference>
<dbReference type="Gene3D" id="1.25.40.20">
    <property type="entry name" value="Ankyrin repeat-containing domain"/>
    <property type="match status" value="1"/>
</dbReference>
<dbReference type="AlphaFoldDB" id="A0A9R0V2D5"/>
<keyword evidence="1" id="KW-0040">ANK repeat</keyword>
<gene>
    <name evidence="2" type="ORF">TRITD_1Av1G204330</name>
</gene>
<name>A0A9R0V2D5_TRITD</name>
<evidence type="ECO:0000313" key="3">
    <source>
        <dbReference type="Proteomes" id="UP000324705"/>
    </source>
</evidence>
<reference evidence="2 3" key="1">
    <citation type="submission" date="2017-09" db="EMBL/GenBank/DDBJ databases">
        <authorList>
            <consortium name="International Durum Wheat Genome Sequencing Consortium (IDWGSC)"/>
            <person name="Milanesi L."/>
        </authorList>
    </citation>
    <scope>NUCLEOTIDE SEQUENCE [LARGE SCALE GENOMIC DNA]</scope>
    <source>
        <strain evidence="3">cv. Svevo</strain>
    </source>
</reference>
<organism evidence="2 3">
    <name type="scientific">Triticum turgidum subsp. durum</name>
    <name type="common">Durum wheat</name>
    <name type="synonym">Triticum durum</name>
    <dbReference type="NCBI Taxonomy" id="4567"/>
    <lineage>
        <taxon>Eukaryota</taxon>
        <taxon>Viridiplantae</taxon>
        <taxon>Streptophyta</taxon>
        <taxon>Embryophyta</taxon>
        <taxon>Tracheophyta</taxon>
        <taxon>Spermatophyta</taxon>
        <taxon>Magnoliopsida</taxon>
        <taxon>Liliopsida</taxon>
        <taxon>Poales</taxon>
        <taxon>Poaceae</taxon>
        <taxon>BOP clade</taxon>
        <taxon>Pooideae</taxon>
        <taxon>Triticodae</taxon>
        <taxon>Triticeae</taxon>
        <taxon>Triticinae</taxon>
        <taxon>Triticum</taxon>
    </lineage>
</organism>
<evidence type="ECO:0000256" key="1">
    <source>
        <dbReference type="PROSITE-ProRule" id="PRU00023"/>
    </source>
</evidence>
<dbReference type="Pfam" id="PF12796">
    <property type="entry name" value="Ank_2"/>
    <property type="match status" value="1"/>
</dbReference>
<dbReference type="InterPro" id="IPR051616">
    <property type="entry name" value="Cul2-RING_E3_ligase_SR"/>
</dbReference>
<feature type="repeat" description="ANK" evidence="1">
    <location>
        <begin position="29"/>
        <end position="61"/>
    </location>
</feature>
<keyword evidence="3" id="KW-1185">Reference proteome</keyword>
<dbReference type="PANTHER" id="PTHR46224">
    <property type="entry name" value="ANKYRIN REPEAT FAMILY PROTEIN"/>
    <property type="match status" value="1"/>
</dbReference>
<dbReference type="Gene3D" id="1.25.40.10">
    <property type="entry name" value="Tetratricopeptide repeat domain"/>
    <property type="match status" value="1"/>
</dbReference>
<dbReference type="InterPro" id="IPR036770">
    <property type="entry name" value="Ankyrin_rpt-contain_sf"/>
</dbReference>